<keyword evidence="2" id="KW-0012">Acyltransferase</keyword>
<dbReference type="InterPro" id="IPR000182">
    <property type="entry name" value="GNAT_dom"/>
</dbReference>
<evidence type="ECO:0000313" key="4">
    <source>
        <dbReference type="EMBL" id="REK77010.1"/>
    </source>
</evidence>
<dbReference type="OrthoDB" id="9799092at2"/>
<dbReference type="SUPFAM" id="SSF55729">
    <property type="entry name" value="Acyl-CoA N-acyltransferases (Nat)"/>
    <property type="match status" value="1"/>
</dbReference>
<comment type="caution">
    <text evidence="4">The sequence shown here is derived from an EMBL/GenBank/DDBJ whole genome shotgun (WGS) entry which is preliminary data.</text>
</comment>
<name>A0A371PLC3_9BACL</name>
<dbReference type="GO" id="GO:0016747">
    <property type="term" value="F:acyltransferase activity, transferring groups other than amino-acyl groups"/>
    <property type="evidence" value="ECO:0007669"/>
    <property type="project" value="InterPro"/>
</dbReference>
<dbReference type="InterPro" id="IPR050680">
    <property type="entry name" value="YpeA/RimI_acetyltransf"/>
</dbReference>
<dbReference type="PROSITE" id="PS51186">
    <property type="entry name" value="GNAT"/>
    <property type="match status" value="1"/>
</dbReference>
<reference evidence="4 5" key="1">
    <citation type="submission" date="2018-08" db="EMBL/GenBank/DDBJ databases">
        <title>Paenibacillus sp. M4BSY-1, whole genome shotgun sequence.</title>
        <authorList>
            <person name="Tuo L."/>
        </authorList>
    </citation>
    <scope>NUCLEOTIDE SEQUENCE [LARGE SCALE GENOMIC DNA]</scope>
    <source>
        <strain evidence="4 5">M4BSY-1</strain>
    </source>
</reference>
<dbReference type="Gene3D" id="3.40.630.30">
    <property type="match status" value="1"/>
</dbReference>
<dbReference type="InterPro" id="IPR016181">
    <property type="entry name" value="Acyl_CoA_acyltransferase"/>
</dbReference>
<dbReference type="Pfam" id="PF00583">
    <property type="entry name" value="Acetyltransf_1"/>
    <property type="match status" value="1"/>
</dbReference>
<protein>
    <submittedName>
        <fullName evidence="4">GNAT family N-acetyltransferase</fullName>
    </submittedName>
</protein>
<keyword evidence="5" id="KW-1185">Reference proteome</keyword>
<accession>A0A371PLC3</accession>
<dbReference type="RefSeq" id="WP_116044325.1">
    <property type="nucleotide sequence ID" value="NZ_QUBQ01000001.1"/>
</dbReference>
<sequence>MLNIRPVTVDEASVLWELRLEALGTSPEAFGSSYEDALETPLEAVRAKVEATENQFILGAYADGEMVGMAGFLRQTARKTRHKGFIWGVYVKSDYRKHGVGKGLLEAVIEQARRMEGLELIQLTVVTANRGARQLYESLGFQSYGLERNALIVDGIRYDEELMVYELLSEKGSQP</sequence>
<dbReference type="AlphaFoldDB" id="A0A371PLC3"/>
<evidence type="ECO:0000256" key="1">
    <source>
        <dbReference type="ARBA" id="ARBA00022679"/>
    </source>
</evidence>
<dbReference type="Proteomes" id="UP000261905">
    <property type="component" value="Unassembled WGS sequence"/>
</dbReference>
<evidence type="ECO:0000259" key="3">
    <source>
        <dbReference type="PROSITE" id="PS51186"/>
    </source>
</evidence>
<evidence type="ECO:0000313" key="5">
    <source>
        <dbReference type="Proteomes" id="UP000261905"/>
    </source>
</evidence>
<dbReference type="PANTHER" id="PTHR43420:SF47">
    <property type="entry name" value="N-ACETYLTRANSFERASE DOMAIN-CONTAINING PROTEIN"/>
    <property type="match status" value="1"/>
</dbReference>
<feature type="domain" description="N-acetyltransferase" evidence="3">
    <location>
        <begin position="2"/>
        <end position="165"/>
    </location>
</feature>
<dbReference type="PANTHER" id="PTHR43420">
    <property type="entry name" value="ACETYLTRANSFERASE"/>
    <property type="match status" value="1"/>
</dbReference>
<dbReference type="CDD" id="cd04301">
    <property type="entry name" value="NAT_SF"/>
    <property type="match status" value="1"/>
</dbReference>
<proteinExistence type="predicted"/>
<dbReference type="EMBL" id="QUBQ01000001">
    <property type="protein sequence ID" value="REK77010.1"/>
    <property type="molecule type" value="Genomic_DNA"/>
</dbReference>
<gene>
    <name evidence="4" type="ORF">DX130_08365</name>
</gene>
<organism evidence="4 5">
    <name type="scientific">Paenibacillus paeoniae</name>
    <dbReference type="NCBI Taxonomy" id="2292705"/>
    <lineage>
        <taxon>Bacteria</taxon>
        <taxon>Bacillati</taxon>
        <taxon>Bacillota</taxon>
        <taxon>Bacilli</taxon>
        <taxon>Bacillales</taxon>
        <taxon>Paenibacillaceae</taxon>
        <taxon>Paenibacillus</taxon>
    </lineage>
</organism>
<keyword evidence="1 4" id="KW-0808">Transferase</keyword>
<evidence type="ECO:0000256" key="2">
    <source>
        <dbReference type="ARBA" id="ARBA00023315"/>
    </source>
</evidence>